<accession>A0A4Y2GD18</accession>
<name>A0A4Y2GD18_ARAVE</name>
<dbReference type="AlphaFoldDB" id="A0A4Y2GD18"/>
<protein>
    <submittedName>
        <fullName evidence="2">Uncharacterized protein</fullName>
    </submittedName>
</protein>
<dbReference type="OrthoDB" id="6628615at2759"/>
<evidence type="ECO:0000313" key="2">
    <source>
        <dbReference type="EMBL" id="GBM49894.1"/>
    </source>
</evidence>
<keyword evidence="3" id="KW-1185">Reference proteome</keyword>
<reference evidence="2 3" key="1">
    <citation type="journal article" date="2019" name="Sci. Rep.">
        <title>Orb-weaving spider Araneus ventricosus genome elucidates the spidroin gene catalogue.</title>
        <authorList>
            <person name="Kono N."/>
            <person name="Nakamura H."/>
            <person name="Ohtoshi R."/>
            <person name="Moran D.A.P."/>
            <person name="Shinohara A."/>
            <person name="Yoshida Y."/>
            <person name="Fujiwara M."/>
            <person name="Mori M."/>
            <person name="Tomita M."/>
            <person name="Arakawa K."/>
        </authorList>
    </citation>
    <scope>NUCLEOTIDE SEQUENCE [LARGE SCALE GENOMIC DNA]</scope>
</reference>
<dbReference type="Proteomes" id="UP000499080">
    <property type="component" value="Unassembled WGS sequence"/>
</dbReference>
<evidence type="ECO:0000256" key="1">
    <source>
        <dbReference type="SAM" id="MobiDB-lite"/>
    </source>
</evidence>
<gene>
    <name evidence="2" type="ORF">AVEN_92160_1</name>
</gene>
<organism evidence="2 3">
    <name type="scientific">Araneus ventricosus</name>
    <name type="common">Orbweaver spider</name>
    <name type="synonym">Epeira ventricosa</name>
    <dbReference type="NCBI Taxonomy" id="182803"/>
    <lineage>
        <taxon>Eukaryota</taxon>
        <taxon>Metazoa</taxon>
        <taxon>Ecdysozoa</taxon>
        <taxon>Arthropoda</taxon>
        <taxon>Chelicerata</taxon>
        <taxon>Arachnida</taxon>
        <taxon>Araneae</taxon>
        <taxon>Araneomorphae</taxon>
        <taxon>Entelegynae</taxon>
        <taxon>Araneoidea</taxon>
        <taxon>Araneidae</taxon>
        <taxon>Araneus</taxon>
    </lineage>
</organism>
<feature type="region of interest" description="Disordered" evidence="1">
    <location>
        <begin position="48"/>
        <end position="114"/>
    </location>
</feature>
<evidence type="ECO:0000313" key="3">
    <source>
        <dbReference type="Proteomes" id="UP000499080"/>
    </source>
</evidence>
<dbReference type="EMBL" id="BGPR01001275">
    <property type="protein sequence ID" value="GBM49894.1"/>
    <property type="molecule type" value="Genomic_DNA"/>
</dbReference>
<proteinExistence type="predicted"/>
<sequence>MCIQLREKEEIKDDVLIDDFLSLDSETSETLTELDILDNVKNKNKTAMNCDEDGNDHDAEIKPSGANGKGLWKRPQEELDLQPRLSMKSSIYPTTPQTLASASNRQSKAGVSLQNFSPSKDNSFSFNVSLSVGGWTPLLYDLTTPQKRNDSCNV</sequence>
<comment type="caution">
    <text evidence="2">The sequence shown here is derived from an EMBL/GenBank/DDBJ whole genome shotgun (WGS) entry which is preliminary data.</text>
</comment>
<feature type="compositionally biased region" description="Polar residues" evidence="1">
    <location>
        <begin position="87"/>
        <end position="114"/>
    </location>
</feature>